<dbReference type="InterPro" id="IPR046160">
    <property type="entry name" value="DUF6162"/>
</dbReference>
<dbReference type="EMBL" id="NJGD01000026">
    <property type="protein sequence ID" value="PJR09902.1"/>
    <property type="molecule type" value="Genomic_DNA"/>
</dbReference>
<proteinExistence type="predicted"/>
<dbReference type="Pfam" id="PF19659">
    <property type="entry name" value="DUF6162"/>
    <property type="match status" value="1"/>
</dbReference>
<dbReference type="Proteomes" id="UP000231987">
    <property type="component" value="Unassembled WGS sequence"/>
</dbReference>
<evidence type="ECO:0000313" key="1">
    <source>
        <dbReference type="EMBL" id="PJR09902.1"/>
    </source>
</evidence>
<gene>
    <name evidence="1" type="ORF">CEJ86_30280</name>
</gene>
<dbReference type="AlphaFoldDB" id="A0A2J0YU25"/>
<protein>
    <submittedName>
        <fullName evidence="1">Uncharacterized protein</fullName>
    </submittedName>
</protein>
<name>A0A2J0YU25_RHIML</name>
<reference evidence="1 2" key="1">
    <citation type="submission" date="2017-06" db="EMBL/GenBank/DDBJ databases">
        <title>Ensifer strains isolated from leguminous trees and herbs display diverse denitrification phenotypes with some acting as strong N2O sinks.</title>
        <authorList>
            <person name="Woliy K."/>
            <person name="Mania D."/>
            <person name="Bakken L.R."/>
            <person name="Frostegard A."/>
        </authorList>
    </citation>
    <scope>NUCLEOTIDE SEQUENCE [LARGE SCALE GENOMIC DNA]</scope>
    <source>
        <strain evidence="1 2">AC50a</strain>
    </source>
</reference>
<organism evidence="1 2">
    <name type="scientific">Rhizobium meliloti</name>
    <name type="common">Ensifer meliloti</name>
    <name type="synonym">Sinorhizobium meliloti</name>
    <dbReference type="NCBI Taxonomy" id="382"/>
    <lineage>
        <taxon>Bacteria</taxon>
        <taxon>Pseudomonadati</taxon>
        <taxon>Pseudomonadota</taxon>
        <taxon>Alphaproteobacteria</taxon>
        <taxon>Hyphomicrobiales</taxon>
        <taxon>Rhizobiaceae</taxon>
        <taxon>Sinorhizobium/Ensifer group</taxon>
        <taxon>Sinorhizobium</taxon>
    </lineage>
</organism>
<evidence type="ECO:0000313" key="2">
    <source>
        <dbReference type="Proteomes" id="UP000231987"/>
    </source>
</evidence>
<sequence length="204" mass="22267">MGASLTITPLTGQRETGLLATIAAALVAGVVLYGQTRPPQGAMPPLTEWQVSAFTDLSSVDQAIHSALLPALEEAYWAYKGEGFWPTAQFLDEALLPPFHHDHFWEDNGRVEWTLYTNEALGAADQGFIYYMGVNGQAKAQSAYLAVINHAHLNAVDANQFDIWVHPNASAPRPSGMKQQSLILEGWRQVKTHTGADEVARIKG</sequence>
<comment type="caution">
    <text evidence="1">The sequence shown here is derived from an EMBL/GenBank/DDBJ whole genome shotgun (WGS) entry which is preliminary data.</text>
</comment>
<dbReference type="RefSeq" id="WP_157813742.1">
    <property type="nucleotide sequence ID" value="NZ_NJGD01000026.1"/>
</dbReference>
<accession>A0A2J0YU25</accession>